<dbReference type="InterPro" id="IPR044974">
    <property type="entry name" value="Disease_R_plants"/>
</dbReference>
<dbReference type="GO" id="GO:0043531">
    <property type="term" value="F:ADP binding"/>
    <property type="evidence" value="ECO:0007669"/>
    <property type="project" value="InterPro"/>
</dbReference>
<evidence type="ECO:0000313" key="7">
    <source>
        <dbReference type="Proteomes" id="UP000027138"/>
    </source>
</evidence>
<dbReference type="Pfam" id="PF00931">
    <property type="entry name" value="NB-ARC"/>
    <property type="match status" value="1"/>
</dbReference>
<dbReference type="InterPro" id="IPR058546">
    <property type="entry name" value="RPS4B/Roq1-like_LRR"/>
</dbReference>
<dbReference type="EMBL" id="KK914217">
    <property type="protein sequence ID" value="KDP46541.1"/>
    <property type="molecule type" value="Genomic_DNA"/>
</dbReference>
<dbReference type="Gene3D" id="1.10.8.430">
    <property type="entry name" value="Helical domain of apoptotic protease-activating factors"/>
    <property type="match status" value="1"/>
</dbReference>
<dbReference type="Gene3D" id="3.40.50.300">
    <property type="entry name" value="P-loop containing nucleotide triphosphate hydrolases"/>
    <property type="match status" value="1"/>
</dbReference>
<gene>
    <name evidence="6" type="ORF">JCGZ_08513</name>
</gene>
<dbReference type="InterPro" id="IPR000157">
    <property type="entry name" value="TIR_dom"/>
</dbReference>
<dbReference type="InterPro" id="IPR003591">
    <property type="entry name" value="Leu-rich_rpt_typical-subtyp"/>
</dbReference>
<dbReference type="AlphaFoldDB" id="A0A067LDH4"/>
<evidence type="ECO:0000256" key="3">
    <source>
        <dbReference type="ARBA" id="ARBA00022821"/>
    </source>
</evidence>
<dbReference type="GO" id="GO:0007165">
    <property type="term" value="P:signal transduction"/>
    <property type="evidence" value="ECO:0007669"/>
    <property type="project" value="InterPro"/>
</dbReference>
<dbReference type="InterPro" id="IPR001611">
    <property type="entry name" value="Leu-rich_rpt"/>
</dbReference>
<reference evidence="6 7" key="1">
    <citation type="journal article" date="2014" name="PLoS ONE">
        <title>Global Analysis of Gene Expression Profiles in Physic Nut (Jatropha curcas L.) Seedlings Exposed to Salt Stress.</title>
        <authorList>
            <person name="Zhang L."/>
            <person name="Zhang C."/>
            <person name="Wu P."/>
            <person name="Chen Y."/>
            <person name="Li M."/>
            <person name="Jiang H."/>
            <person name="Wu G."/>
        </authorList>
    </citation>
    <scope>NUCLEOTIDE SEQUENCE [LARGE SCALE GENOMIC DNA]</scope>
    <source>
        <strain evidence="7">cv. GZQX0401</strain>
        <tissue evidence="6">Young leaves</tissue>
    </source>
</reference>
<dbReference type="Pfam" id="PF23282">
    <property type="entry name" value="WHD_ROQ1"/>
    <property type="match status" value="1"/>
</dbReference>
<organism evidence="6 7">
    <name type="scientific">Jatropha curcas</name>
    <name type="common">Barbados nut</name>
    <dbReference type="NCBI Taxonomy" id="180498"/>
    <lineage>
        <taxon>Eukaryota</taxon>
        <taxon>Viridiplantae</taxon>
        <taxon>Streptophyta</taxon>
        <taxon>Embryophyta</taxon>
        <taxon>Tracheophyta</taxon>
        <taxon>Spermatophyta</taxon>
        <taxon>Magnoliopsida</taxon>
        <taxon>eudicotyledons</taxon>
        <taxon>Gunneridae</taxon>
        <taxon>Pentapetalae</taxon>
        <taxon>rosids</taxon>
        <taxon>fabids</taxon>
        <taxon>Malpighiales</taxon>
        <taxon>Euphorbiaceae</taxon>
        <taxon>Crotonoideae</taxon>
        <taxon>Jatropheae</taxon>
        <taxon>Jatropha</taxon>
    </lineage>
</organism>
<keyword evidence="2" id="KW-0677">Repeat</keyword>
<evidence type="ECO:0000313" key="6">
    <source>
        <dbReference type="EMBL" id="KDP46541.1"/>
    </source>
</evidence>
<dbReference type="InterPro" id="IPR032675">
    <property type="entry name" value="LRR_dom_sf"/>
</dbReference>
<dbReference type="PANTHER" id="PTHR11017">
    <property type="entry name" value="LEUCINE-RICH REPEAT-CONTAINING PROTEIN"/>
    <property type="match status" value="1"/>
</dbReference>
<proteinExistence type="predicted"/>
<dbReference type="PROSITE" id="PS50104">
    <property type="entry name" value="TIR"/>
    <property type="match status" value="1"/>
</dbReference>
<dbReference type="OrthoDB" id="1936883at2759"/>
<dbReference type="InterPro" id="IPR027417">
    <property type="entry name" value="P-loop_NTPase"/>
</dbReference>
<evidence type="ECO:0000259" key="5">
    <source>
        <dbReference type="PROSITE" id="PS50104"/>
    </source>
</evidence>
<dbReference type="SMART" id="SM00369">
    <property type="entry name" value="LRR_TYP"/>
    <property type="match status" value="3"/>
</dbReference>
<sequence length="1030" mass="116742">MASYSVASSSKALEAGTSVSATADVAAASRVWRYDVFLSFRGEDVRNNFVSHLYKALTEKGIKTFKDDVKLDKGETISPSLLQAIEDSRFCVVVFSKNYADSTFCLDELGKIIERIPDPKKDTKNDVRKNSKTNARDAVLPIFYDVDPSEVRKQTGVFGEGFAKSKLKFPEKVERWTLALTKAGNISGWDARNREEAILIDEIAICILGKLSHTSINSTKGLVGMDFRVREMESKLHMGLDNVLMVGIWGMGGIGKTTIAKAVYDRIYGEFECCCFLQGVTEVASKPGLGLSHLQEQLLSKLLKEGIQKIRTLGDNFDVIKNRFQYMRVLIVLDDVDDIKQLRALAREHEWFGPGSRIIITTRDKHLLVAHGVDQIYEATVLNDNESLRLFTQHAFKNHCYSDVELNNISKLSHNVVKYAQNVPLALEVLGCHLAGKNELEWLDELHQLEMCPPKGINDVLKISFDRLDNRFQRDMFLDIACFFKGEDKDYVVKVFEGCGFFPHANLRVLIDKSLISILDNKLWMHDLVQQRGWEIVRQPETDPGKWTRFEIHTSSLEILILSGCSKLQTFPVIKGDMDRLSELYLDDTAIQALPPSIEKLTGLVLLSARNCAHLKHLPCNFGNGLKHLRTIYFSGCSHLEQLLEKLEKLENLEELDVGGTTITHPPLSICSLVKLKVLSFHRCEGFPFVNIRGTMQEELDRDNIRKCFFRNLSYLTSLDLSYCNLDDVSIPTELGMLYSLKKLNLSGNNFSRLPPETIANYLEVICLADCNGLSSLPPLPCSIYWIEAPNCPELVSVHVPKLNYSCMMGFNFINCFRLGNGNATTIAVELLRQLIRKVASHFFAEFTIIVPGNRIPVWSDFESRGSSVRISVPGDFIWKYFRGFAFWAVLEVNYDHDSLAISNNDPTMQMQFCLEFYLMHENEKLISDTGIVLNRSYEIKGDHVWLRFIPSCTLKLIRGSSTQLKAVLLTHGNILRVKKCGLFPMFDDGKSAKKVIEGRSHEDELDHQREVLKFIVENFFQDHATTNLI</sequence>
<dbReference type="SUPFAM" id="SSF52058">
    <property type="entry name" value="L domain-like"/>
    <property type="match status" value="1"/>
</dbReference>
<name>A0A067LDH4_JATCU</name>
<protein>
    <recommendedName>
        <fullName evidence="5">TIR domain-containing protein</fullName>
    </recommendedName>
</protein>
<dbReference type="InterPro" id="IPR002182">
    <property type="entry name" value="NB-ARC"/>
</dbReference>
<keyword evidence="1" id="KW-0433">Leucine-rich repeat</keyword>
<dbReference type="PRINTS" id="PR00364">
    <property type="entry name" value="DISEASERSIST"/>
</dbReference>
<evidence type="ECO:0000256" key="1">
    <source>
        <dbReference type="ARBA" id="ARBA00022614"/>
    </source>
</evidence>
<dbReference type="GO" id="GO:0006952">
    <property type="term" value="P:defense response"/>
    <property type="evidence" value="ECO:0007669"/>
    <property type="project" value="InterPro"/>
</dbReference>
<feature type="domain" description="TIR" evidence="5">
    <location>
        <begin position="32"/>
        <end position="211"/>
    </location>
</feature>
<keyword evidence="4" id="KW-0520">NAD</keyword>
<dbReference type="Gene3D" id="3.80.10.10">
    <property type="entry name" value="Ribonuclease Inhibitor"/>
    <property type="match status" value="2"/>
</dbReference>
<dbReference type="InterPro" id="IPR035897">
    <property type="entry name" value="Toll_tir_struct_dom_sf"/>
</dbReference>
<dbReference type="Gene3D" id="3.40.50.10140">
    <property type="entry name" value="Toll/interleukin-1 receptor homology (TIR) domain"/>
    <property type="match status" value="1"/>
</dbReference>
<dbReference type="PANTHER" id="PTHR11017:SF570">
    <property type="entry name" value="DISEASE RESISTANCE PROTEIN (TIR-NBS CLASS)-RELATED"/>
    <property type="match status" value="1"/>
</dbReference>
<dbReference type="SUPFAM" id="SSF52200">
    <property type="entry name" value="Toll/Interleukin receptor TIR domain"/>
    <property type="match status" value="1"/>
</dbReference>
<dbReference type="InterPro" id="IPR058192">
    <property type="entry name" value="WHD_ROQ1-like"/>
</dbReference>
<keyword evidence="7" id="KW-1185">Reference proteome</keyword>
<keyword evidence="3" id="KW-0611">Plant defense</keyword>
<dbReference type="PROSITE" id="PS51450">
    <property type="entry name" value="LRR"/>
    <property type="match status" value="1"/>
</dbReference>
<dbReference type="Pfam" id="PF00560">
    <property type="entry name" value="LRR_1"/>
    <property type="match status" value="2"/>
</dbReference>
<accession>A0A067LDH4</accession>
<dbReference type="Pfam" id="PF23286">
    <property type="entry name" value="LRR_13"/>
    <property type="match status" value="1"/>
</dbReference>
<dbReference type="InterPro" id="IPR042197">
    <property type="entry name" value="Apaf_helical"/>
</dbReference>
<dbReference type="SUPFAM" id="SSF52540">
    <property type="entry name" value="P-loop containing nucleoside triphosphate hydrolases"/>
    <property type="match status" value="1"/>
</dbReference>
<evidence type="ECO:0000256" key="2">
    <source>
        <dbReference type="ARBA" id="ARBA00022737"/>
    </source>
</evidence>
<dbReference type="FunFam" id="3.40.50.10140:FF:000007">
    <property type="entry name" value="Disease resistance protein (TIR-NBS-LRR class)"/>
    <property type="match status" value="1"/>
</dbReference>
<dbReference type="Proteomes" id="UP000027138">
    <property type="component" value="Unassembled WGS sequence"/>
</dbReference>
<dbReference type="SMART" id="SM00255">
    <property type="entry name" value="TIR"/>
    <property type="match status" value="1"/>
</dbReference>
<evidence type="ECO:0000256" key="4">
    <source>
        <dbReference type="ARBA" id="ARBA00023027"/>
    </source>
</evidence>
<dbReference type="Pfam" id="PF01582">
    <property type="entry name" value="TIR"/>
    <property type="match status" value="1"/>
</dbReference>